<comment type="caution">
    <text evidence="7">The sequence shown here is derived from an EMBL/GenBank/DDBJ whole genome shotgun (WGS) entry which is preliminary data.</text>
</comment>
<dbReference type="SUPFAM" id="SSF53850">
    <property type="entry name" value="Periplasmic binding protein-like II"/>
    <property type="match status" value="1"/>
</dbReference>
<sequence>MKKKWVIVMLVAALAVWLTGCGKSNSGGEKSVIDGGAGEGATELSYWTFVELHGQHFETMLKKWNEANPERQIKLNVTVMPYDDMHNKLLIAVQTGEGAPDIADIELGKFPNFLAGTPQLEPLNDVVEPYKDTIVPSRLDLYSKDGTNYGLPTHVGATVAFYNTEILEEAGVDYKEIVTWDDYKKAGIQVYEKTGKFMGTADTSATWQSGMMLAQQGSDFVDDSITPQVDSEQLIKGLNILKDLQASNVISTIAGGQPDTEEAYGEYNAGNYASAMMPLWFMSRFTNYMPDLAGKIAIAPLPVIEKGMPRSLGGGGTGTVVTKTAKDVQLAKDFLAFAKLSLDANVEIWNTLGFDPVNKEVWANKEVTHNPENKFVKYFQNNPFDVLNEMQDEIMLIKSTSASPTINNILCTIALNEIFEDGKDVAEALKSAQAQIVQELK</sequence>
<dbReference type="InterPro" id="IPR006059">
    <property type="entry name" value="SBP"/>
</dbReference>
<dbReference type="InterPro" id="IPR050490">
    <property type="entry name" value="Bact_solute-bd_prot1"/>
</dbReference>
<gene>
    <name evidence="7" type="ORF">J2T15_002818</name>
</gene>
<evidence type="ECO:0000256" key="3">
    <source>
        <dbReference type="ARBA" id="ARBA00023136"/>
    </source>
</evidence>
<organism evidence="7 8">
    <name type="scientific">Paenibacillus harenae</name>
    <dbReference type="NCBI Taxonomy" id="306543"/>
    <lineage>
        <taxon>Bacteria</taxon>
        <taxon>Bacillati</taxon>
        <taxon>Bacillota</taxon>
        <taxon>Bacilli</taxon>
        <taxon>Bacillales</taxon>
        <taxon>Paenibacillaceae</taxon>
        <taxon>Paenibacillus</taxon>
    </lineage>
</organism>
<dbReference type="RefSeq" id="WP_307204572.1">
    <property type="nucleotide sequence ID" value="NZ_JAUSST010000005.1"/>
</dbReference>
<evidence type="ECO:0000256" key="2">
    <source>
        <dbReference type="ARBA" id="ARBA00022729"/>
    </source>
</evidence>
<keyword evidence="1" id="KW-1003">Cell membrane</keyword>
<accession>A0ABT9U176</accession>
<evidence type="ECO:0000256" key="4">
    <source>
        <dbReference type="ARBA" id="ARBA00023139"/>
    </source>
</evidence>
<keyword evidence="5" id="KW-0449">Lipoprotein</keyword>
<reference evidence="7 8" key="1">
    <citation type="submission" date="2023-07" db="EMBL/GenBank/DDBJ databases">
        <title>Sorghum-associated microbial communities from plants grown in Nebraska, USA.</title>
        <authorList>
            <person name="Schachtman D."/>
        </authorList>
    </citation>
    <scope>NUCLEOTIDE SEQUENCE [LARGE SCALE GENOMIC DNA]</scope>
    <source>
        <strain evidence="7 8">CC482</strain>
    </source>
</reference>
<dbReference type="PANTHER" id="PTHR43649">
    <property type="entry name" value="ARABINOSE-BINDING PROTEIN-RELATED"/>
    <property type="match status" value="1"/>
</dbReference>
<evidence type="ECO:0000313" key="7">
    <source>
        <dbReference type="EMBL" id="MDQ0113377.1"/>
    </source>
</evidence>
<dbReference type="Gene3D" id="3.40.190.10">
    <property type="entry name" value="Periplasmic binding protein-like II"/>
    <property type="match status" value="1"/>
</dbReference>
<evidence type="ECO:0000256" key="5">
    <source>
        <dbReference type="ARBA" id="ARBA00023288"/>
    </source>
</evidence>
<protein>
    <submittedName>
        <fullName evidence="7">Arabinosaccharide transport system substrate-binding protein</fullName>
    </submittedName>
</protein>
<feature type="chain" id="PRO_5045802891" evidence="6">
    <location>
        <begin position="21"/>
        <end position="441"/>
    </location>
</feature>
<keyword evidence="2 6" id="KW-0732">Signal</keyword>
<proteinExistence type="predicted"/>
<dbReference type="Pfam" id="PF01547">
    <property type="entry name" value="SBP_bac_1"/>
    <property type="match status" value="1"/>
</dbReference>
<keyword evidence="3" id="KW-0472">Membrane</keyword>
<dbReference type="PANTHER" id="PTHR43649:SF33">
    <property type="entry name" value="POLYGALACTURONAN_RHAMNOGALACTURONAN-BINDING PROTEIN YTCQ"/>
    <property type="match status" value="1"/>
</dbReference>
<dbReference type="Proteomes" id="UP001229346">
    <property type="component" value="Unassembled WGS sequence"/>
</dbReference>
<dbReference type="PROSITE" id="PS51257">
    <property type="entry name" value="PROKAR_LIPOPROTEIN"/>
    <property type="match status" value="1"/>
</dbReference>
<dbReference type="EMBL" id="JAUSSU010000005">
    <property type="protein sequence ID" value="MDQ0113377.1"/>
    <property type="molecule type" value="Genomic_DNA"/>
</dbReference>
<feature type="signal peptide" evidence="6">
    <location>
        <begin position="1"/>
        <end position="20"/>
    </location>
</feature>
<evidence type="ECO:0000256" key="6">
    <source>
        <dbReference type="SAM" id="SignalP"/>
    </source>
</evidence>
<keyword evidence="8" id="KW-1185">Reference proteome</keyword>
<name>A0ABT9U176_PAEHA</name>
<evidence type="ECO:0000256" key="1">
    <source>
        <dbReference type="ARBA" id="ARBA00022475"/>
    </source>
</evidence>
<evidence type="ECO:0000313" key="8">
    <source>
        <dbReference type="Proteomes" id="UP001229346"/>
    </source>
</evidence>
<keyword evidence="4" id="KW-0564">Palmitate</keyword>